<dbReference type="Proteomes" id="UP000176294">
    <property type="component" value="Unassembled WGS sequence"/>
</dbReference>
<protein>
    <recommendedName>
        <fullName evidence="3">DUF4296 domain-containing protein</fullName>
    </recommendedName>
</protein>
<evidence type="ECO:0000259" key="3">
    <source>
        <dbReference type="Pfam" id="PF14129"/>
    </source>
</evidence>
<feature type="chain" id="PRO_5009579424" description="DUF4296 domain-containing protein" evidence="2">
    <location>
        <begin position="25"/>
        <end position="138"/>
    </location>
</feature>
<dbReference type="RefSeq" id="WP_070724455.1">
    <property type="nucleotide sequence ID" value="NZ_MDZB01000033.1"/>
</dbReference>
<keyword evidence="5" id="KW-1185">Reference proteome</keyword>
<dbReference type="EMBL" id="MDZB01000033">
    <property type="protein sequence ID" value="OGX89297.1"/>
    <property type="molecule type" value="Genomic_DNA"/>
</dbReference>
<accession>A0A1G1TEM0</accession>
<evidence type="ECO:0000313" key="5">
    <source>
        <dbReference type="Proteomes" id="UP000176294"/>
    </source>
</evidence>
<sequence>MKSFHCRCLGSLLPLLLLVLPACQRPEEPPQPADLVPKERMITLLTDLHVLEARLENSRLSPDSSRALYLSQHKLLLQKQQVTDSAFQRSYRYYSIHGKDLDNIYKVVIDTLKARENRLEPSKTGMLSPPPPIPQRNQ</sequence>
<feature type="compositionally biased region" description="Pro residues" evidence="1">
    <location>
        <begin position="128"/>
        <end position="138"/>
    </location>
</feature>
<feature type="signal peptide" evidence="2">
    <location>
        <begin position="1"/>
        <end position="24"/>
    </location>
</feature>
<evidence type="ECO:0000313" key="4">
    <source>
        <dbReference type="EMBL" id="OGX89297.1"/>
    </source>
</evidence>
<feature type="region of interest" description="Disordered" evidence="1">
    <location>
        <begin position="119"/>
        <end position="138"/>
    </location>
</feature>
<proteinExistence type="predicted"/>
<dbReference type="STRING" id="1908237.BEN47_07840"/>
<gene>
    <name evidence="4" type="ORF">BEN47_07840</name>
</gene>
<name>A0A1G1TEM0_9BACT</name>
<dbReference type="OrthoDB" id="981921at2"/>
<dbReference type="Pfam" id="PF14129">
    <property type="entry name" value="DUF4296"/>
    <property type="match status" value="1"/>
</dbReference>
<evidence type="ECO:0000256" key="2">
    <source>
        <dbReference type="SAM" id="SignalP"/>
    </source>
</evidence>
<reference evidence="4 5" key="1">
    <citation type="submission" date="2016-08" db="EMBL/GenBank/DDBJ databases">
        <title>Hymenobacter coccineus sp. nov., Hymenobacter lapidarius sp. nov. and Hymenobacter glacialis sp. nov., isolated from Antarctic soil.</title>
        <authorList>
            <person name="Sedlacek I."/>
            <person name="Kralova S."/>
            <person name="Kyrova K."/>
            <person name="Maslanova I."/>
            <person name="Stankova E."/>
            <person name="Vrbovska V."/>
            <person name="Nemec M."/>
            <person name="Bartak M."/>
            <person name="Svec P."/>
            <person name="Busse H.-J."/>
            <person name="Pantucek R."/>
        </authorList>
    </citation>
    <scope>NUCLEOTIDE SEQUENCE [LARGE SCALE GENOMIC DNA]</scope>
    <source>
        <strain evidence="4 5">CCM 8643</strain>
    </source>
</reference>
<evidence type="ECO:0000256" key="1">
    <source>
        <dbReference type="SAM" id="MobiDB-lite"/>
    </source>
</evidence>
<organism evidence="4 5">
    <name type="scientific">Hymenobacter lapidarius</name>
    <dbReference type="NCBI Taxonomy" id="1908237"/>
    <lineage>
        <taxon>Bacteria</taxon>
        <taxon>Pseudomonadati</taxon>
        <taxon>Bacteroidota</taxon>
        <taxon>Cytophagia</taxon>
        <taxon>Cytophagales</taxon>
        <taxon>Hymenobacteraceae</taxon>
        <taxon>Hymenobacter</taxon>
    </lineage>
</organism>
<feature type="domain" description="DUF4296" evidence="3">
    <location>
        <begin position="32"/>
        <end position="117"/>
    </location>
</feature>
<dbReference type="AlphaFoldDB" id="A0A1G1TEM0"/>
<comment type="caution">
    <text evidence="4">The sequence shown here is derived from an EMBL/GenBank/DDBJ whole genome shotgun (WGS) entry which is preliminary data.</text>
</comment>
<dbReference type="InterPro" id="IPR025381">
    <property type="entry name" value="DUF4296"/>
</dbReference>
<keyword evidence="2" id="KW-0732">Signal</keyword>